<protein>
    <recommendedName>
        <fullName evidence="4">Transporter</fullName>
    </recommendedName>
</protein>
<proteinExistence type="predicted"/>
<evidence type="ECO:0000313" key="2">
    <source>
        <dbReference type="EMBL" id="KXB30690.1"/>
    </source>
</evidence>
<dbReference type="InterPro" id="IPR025737">
    <property type="entry name" value="FApF"/>
</dbReference>
<evidence type="ECO:0008006" key="4">
    <source>
        <dbReference type="Google" id="ProtNLM"/>
    </source>
</evidence>
<dbReference type="Proteomes" id="UP000070186">
    <property type="component" value="Unassembled WGS sequence"/>
</dbReference>
<accession>A0A133XIB2</accession>
<name>A0A133XIB2_9RHOO</name>
<feature type="signal peptide" evidence="1">
    <location>
        <begin position="1"/>
        <end position="21"/>
    </location>
</feature>
<sequence length="302" mass="32762">MPSSRLLSSLVLTLLAGFAQAQEIEPRAYSNAPIGVNFLIVGGGYSEGGISFDSALPLTNAKIKTDLGLLAYARVLEIGGQAAKFDFILPYASLNGTADYRGESVTRDVSGFGDPKLRLSMNFYGAPALTLEQFAGYRHDLVIGGSLQISLPTGQYDRDRLVNIGANRWYIKPELGISKGWGPWTLELSGSATLFGDNNDFYGGKRREQDPIYGAQAHVVYAFRSGVWLAMTAAHFVGGRTTLDDVRGNDLQQNSRFAATLAVPIDRRNSIKVHASTGVYTRTGTDFDTISIAWQHRWGGGL</sequence>
<gene>
    <name evidence="2" type="ORF">AT959_08105</name>
</gene>
<keyword evidence="3" id="KW-1185">Reference proteome</keyword>
<evidence type="ECO:0000256" key="1">
    <source>
        <dbReference type="SAM" id="SignalP"/>
    </source>
</evidence>
<organism evidence="2 3">
    <name type="scientific">Dechloromonas denitrificans</name>
    <dbReference type="NCBI Taxonomy" id="281362"/>
    <lineage>
        <taxon>Bacteria</taxon>
        <taxon>Pseudomonadati</taxon>
        <taxon>Pseudomonadota</taxon>
        <taxon>Betaproteobacteria</taxon>
        <taxon>Rhodocyclales</taxon>
        <taxon>Azonexaceae</taxon>
        <taxon>Dechloromonas</taxon>
    </lineage>
</organism>
<dbReference type="Pfam" id="PF13557">
    <property type="entry name" value="Phenol_MetA_deg"/>
    <property type="match status" value="1"/>
</dbReference>
<keyword evidence="1" id="KW-0732">Signal</keyword>
<dbReference type="AlphaFoldDB" id="A0A133XIB2"/>
<comment type="caution">
    <text evidence="2">The sequence shown here is derived from an EMBL/GenBank/DDBJ whole genome shotgun (WGS) entry which is preliminary data.</text>
</comment>
<reference evidence="2 3" key="1">
    <citation type="submission" date="2015-12" db="EMBL/GenBank/DDBJ databases">
        <title>Nitrous oxide reduction kinetics distinguish bacteria harboring typical versus atypical NosZ.</title>
        <authorList>
            <person name="Yoon S."/>
            <person name="Nissen S."/>
            <person name="Park D."/>
            <person name="Sanford R.A."/>
            <person name="Loeffler F.E."/>
        </authorList>
    </citation>
    <scope>NUCLEOTIDE SEQUENCE [LARGE SCALE GENOMIC DNA]</scope>
    <source>
        <strain evidence="2 3">ATCC BAA-841</strain>
    </source>
</reference>
<evidence type="ECO:0000313" key="3">
    <source>
        <dbReference type="Proteomes" id="UP000070186"/>
    </source>
</evidence>
<dbReference type="STRING" id="281362.AT959_08105"/>
<dbReference type="RefSeq" id="WP_066882463.1">
    <property type="nucleotide sequence ID" value="NZ_LODL01000019.1"/>
</dbReference>
<feature type="chain" id="PRO_5007459419" description="Transporter" evidence="1">
    <location>
        <begin position="22"/>
        <end position="302"/>
    </location>
</feature>
<dbReference type="EMBL" id="LODL01000019">
    <property type="protein sequence ID" value="KXB30690.1"/>
    <property type="molecule type" value="Genomic_DNA"/>
</dbReference>